<reference evidence="2 3" key="1">
    <citation type="submission" date="2018-02" db="EMBL/GenBank/DDBJ databases">
        <title>Genome sequence of the basidiomycete white-rot fungus Phlebia centrifuga.</title>
        <authorList>
            <person name="Granchi Z."/>
            <person name="Peng M."/>
            <person name="de Vries R.P."/>
            <person name="Hilden K."/>
            <person name="Makela M.R."/>
            <person name="Grigoriev I."/>
            <person name="Riley R."/>
        </authorList>
    </citation>
    <scope>NUCLEOTIDE SEQUENCE [LARGE SCALE GENOMIC DNA]</scope>
    <source>
        <strain evidence="2 3">FBCC195</strain>
    </source>
</reference>
<name>A0A2R6NL26_9APHY</name>
<evidence type="ECO:0000256" key="1">
    <source>
        <dbReference type="SAM" id="MobiDB-lite"/>
    </source>
</evidence>
<proteinExistence type="predicted"/>
<keyword evidence="3" id="KW-1185">Reference proteome</keyword>
<organism evidence="2 3">
    <name type="scientific">Hermanssonia centrifuga</name>
    <dbReference type="NCBI Taxonomy" id="98765"/>
    <lineage>
        <taxon>Eukaryota</taxon>
        <taxon>Fungi</taxon>
        <taxon>Dikarya</taxon>
        <taxon>Basidiomycota</taxon>
        <taxon>Agaricomycotina</taxon>
        <taxon>Agaricomycetes</taxon>
        <taxon>Polyporales</taxon>
        <taxon>Meruliaceae</taxon>
        <taxon>Hermanssonia</taxon>
    </lineage>
</organism>
<dbReference type="EMBL" id="MLYV02001115">
    <property type="protein sequence ID" value="PSR73075.1"/>
    <property type="molecule type" value="Genomic_DNA"/>
</dbReference>
<dbReference type="Proteomes" id="UP000186601">
    <property type="component" value="Unassembled WGS sequence"/>
</dbReference>
<feature type="region of interest" description="Disordered" evidence="1">
    <location>
        <begin position="39"/>
        <end position="58"/>
    </location>
</feature>
<evidence type="ECO:0000313" key="3">
    <source>
        <dbReference type="Proteomes" id="UP000186601"/>
    </source>
</evidence>
<evidence type="ECO:0000313" key="2">
    <source>
        <dbReference type="EMBL" id="PSR73075.1"/>
    </source>
</evidence>
<comment type="caution">
    <text evidence="2">The sequence shown here is derived from an EMBL/GenBank/DDBJ whole genome shotgun (WGS) entry which is preliminary data.</text>
</comment>
<protein>
    <submittedName>
        <fullName evidence="2">Uncharacterized protein</fullName>
    </submittedName>
</protein>
<sequence>MAGRLLLPTPAYRLGRRGFAGKAEGAAAGFAQGSPSKGRGYALLQGSSLPPGKTDSGG</sequence>
<dbReference type="AlphaFoldDB" id="A0A2R6NL26"/>
<accession>A0A2R6NL26</accession>
<gene>
    <name evidence="2" type="ORF">PHLCEN_2v11068</name>
</gene>